<keyword evidence="3" id="KW-0227">DNA damage</keyword>
<dbReference type="Pfam" id="PF09494">
    <property type="entry name" value="Slx4"/>
    <property type="match status" value="1"/>
</dbReference>
<keyword evidence="4" id="KW-0233">DNA recombination</keyword>
<evidence type="ECO:0000313" key="9">
    <source>
        <dbReference type="EMBL" id="CAG8664209.1"/>
    </source>
</evidence>
<gene>
    <name evidence="9" type="ORF">AMORRO_LOCUS10542</name>
</gene>
<dbReference type="Proteomes" id="UP000789342">
    <property type="component" value="Unassembled WGS sequence"/>
</dbReference>
<evidence type="ECO:0000256" key="2">
    <source>
        <dbReference type="ARBA" id="ARBA00006661"/>
    </source>
</evidence>
<dbReference type="OrthoDB" id="5576441at2759"/>
<evidence type="ECO:0000256" key="7">
    <source>
        <dbReference type="ARBA" id="ARBA00029496"/>
    </source>
</evidence>
<dbReference type="PANTHER" id="PTHR21541:SF3">
    <property type="entry name" value="STRUCTURE-SPECIFIC ENDONUCLEASE SUBUNIT SLX4"/>
    <property type="match status" value="1"/>
</dbReference>
<feature type="compositionally biased region" description="Basic and acidic residues" evidence="8">
    <location>
        <begin position="546"/>
        <end position="556"/>
    </location>
</feature>
<sequence length="566" mass="65070">MSKFCDKLESIVVIDSDDSDHCEEKNLKPDTLLNPSKNVEPPFLCLVCGDDISIYSSKVREWHINTCLDAFENKAEAVVKTKTIEKTTTTENCIDDLMNNMKKFYLYSLSHFPNELNLEDDPLDESLSATKLEIMRDCRLKVTEVEKNFKKDIFIMIKRHKDKIQSLLDERNVKIENLLKFKDKKCSSDINFSTEKIKVHERYRPLSVIPNRQFASQSNDIQSCLSPERKDTLDDNESLISPNNICWSKGCNVSDSREPIDLRTPENHDHLTVMTLGKSINDLKIDKEPFLVKSISPMHIVNDKDPDNYFNGDGILAYSPLCKTPSLKSKENDVIVIDSTETSPASNISTHVLPKTIKSIDRKEAEQTIKTKKMPNFQRMTVEVAKYGIRPSGKDVMIRQLVHIWNKMNQDESKAPDPSSKDVMLNLASSTSTSNLAANENLMNNFEKGTTDSSESEDNASNVYANYYEEKYIETTTDLPLFEQLNNYIKENHELHRNILCYEFIELDELLKEVTEAGIQCTERQLQCFFDNKGILNHSMRKTEQWRKKKNREVTKAKSNSRRKAG</sequence>
<dbReference type="PANTHER" id="PTHR21541">
    <property type="entry name" value="BTB POZ DOMAIN CONTAINING 12"/>
    <property type="match status" value="1"/>
</dbReference>
<dbReference type="AlphaFoldDB" id="A0A9N9E4S1"/>
<comment type="subcellular location">
    <subcellularLocation>
        <location evidence="1">Nucleus</location>
    </subcellularLocation>
</comment>
<feature type="region of interest" description="Disordered" evidence="8">
    <location>
        <begin position="546"/>
        <end position="566"/>
    </location>
</feature>
<evidence type="ECO:0000256" key="5">
    <source>
        <dbReference type="ARBA" id="ARBA00023204"/>
    </source>
</evidence>
<evidence type="ECO:0000256" key="8">
    <source>
        <dbReference type="SAM" id="MobiDB-lite"/>
    </source>
</evidence>
<accession>A0A9N9E4S1</accession>
<evidence type="ECO:0000313" key="10">
    <source>
        <dbReference type="Proteomes" id="UP000789342"/>
    </source>
</evidence>
<protein>
    <recommendedName>
        <fullName evidence="7">Structure-specific endonuclease subunit SLX4</fullName>
    </recommendedName>
</protein>
<dbReference type="GO" id="GO:0000712">
    <property type="term" value="P:resolution of meiotic recombination intermediates"/>
    <property type="evidence" value="ECO:0007669"/>
    <property type="project" value="TreeGrafter"/>
</dbReference>
<comment type="caution">
    <text evidence="9">The sequence shown here is derived from an EMBL/GenBank/DDBJ whole genome shotgun (WGS) entry which is preliminary data.</text>
</comment>
<dbReference type="GO" id="GO:0006260">
    <property type="term" value="P:DNA replication"/>
    <property type="evidence" value="ECO:0007669"/>
    <property type="project" value="InterPro"/>
</dbReference>
<name>A0A9N9E4S1_9GLOM</name>
<dbReference type="InterPro" id="IPR018574">
    <property type="entry name" value="Structure-sp_endonuc_su_Slx4"/>
</dbReference>
<dbReference type="EMBL" id="CAJVPV010011764">
    <property type="protein sequence ID" value="CAG8664209.1"/>
    <property type="molecule type" value="Genomic_DNA"/>
</dbReference>
<evidence type="ECO:0000256" key="4">
    <source>
        <dbReference type="ARBA" id="ARBA00023172"/>
    </source>
</evidence>
<evidence type="ECO:0000256" key="6">
    <source>
        <dbReference type="ARBA" id="ARBA00023242"/>
    </source>
</evidence>
<evidence type="ECO:0000256" key="3">
    <source>
        <dbReference type="ARBA" id="ARBA00022763"/>
    </source>
</evidence>
<keyword evidence="6" id="KW-0539">Nucleus</keyword>
<comment type="similarity">
    <text evidence="2">Belongs to the SLX4 family.</text>
</comment>
<evidence type="ECO:0000256" key="1">
    <source>
        <dbReference type="ARBA" id="ARBA00004123"/>
    </source>
</evidence>
<keyword evidence="5" id="KW-0234">DNA repair</keyword>
<dbReference type="GO" id="GO:0033557">
    <property type="term" value="C:Slx1-Slx4 complex"/>
    <property type="evidence" value="ECO:0007669"/>
    <property type="project" value="InterPro"/>
</dbReference>
<organism evidence="9 10">
    <name type="scientific">Acaulospora morrowiae</name>
    <dbReference type="NCBI Taxonomy" id="94023"/>
    <lineage>
        <taxon>Eukaryota</taxon>
        <taxon>Fungi</taxon>
        <taxon>Fungi incertae sedis</taxon>
        <taxon>Mucoromycota</taxon>
        <taxon>Glomeromycotina</taxon>
        <taxon>Glomeromycetes</taxon>
        <taxon>Diversisporales</taxon>
        <taxon>Acaulosporaceae</taxon>
        <taxon>Acaulospora</taxon>
    </lineage>
</organism>
<proteinExistence type="inferred from homology"/>
<keyword evidence="10" id="KW-1185">Reference proteome</keyword>
<reference evidence="9" key="1">
    <citation type="submission" date="2021-06" db="EMBL/GenBank/DDBJ databases">
        <authorList>
            <person name="Kallberg Y."/>
            <person name="Tangrot J."/>
            <person name="Rosling A."/>
        </authorList>
    </citation>
    <scope>NUCLEOTIDE SEQUENCE</scope>
    <source>
        <strain evidence="9">CL551</strain>
    </source>
</reference>
<dbReference type="GO" id="GO:0006281">
    <property type="term" value="P:DNA repair"/>
    <property type="evidence" value="ECO:0007669"/>
    <property type="project" value="UniProtKB-KW"/>
</dbReference>